<evidence type="ECO:0000256" key="7">
    <source>
        <dbReference type="ARBA" id="ARBA00023170"/>
    </source>
</evidence>
<feature type="signal peptide" evidence="11">
    <location>
        <begin position="1"/>
        <end position="22"/>
    </location>
</feature>
<evidence type="ECO:0000256" key="9">
    <source>
        <dbReference type="SAM" id="MobiDB-lite"/>
    </source>
</evidence>
<dbReference type="InterPro" id="IPR052192">
    <property type="entry name" value="Insect_Ionotropic_Sensory_Rcpt"/>
</dbReference>
<evidence type="ECO:0000256" key="1">
    <source>
        <dbReference type="ARBA" id="ARBA00004651"/>
    </source>
</evidence>
<protein>
    <recommendedName>
        <fullName evidence="12">Ionotropic glutamate receptor C-terminal domain-containing protein</fullName>
    </recommendedName>
</protein>
<keyword evidence="5 10" id="KW-1133">Transmembrane helix</keyword>
<keyword evidence="6 10" id="KW-0472">Membrane</keyword>
<organism evidence="13">
    <name type="scientific">Scylla olivacea</name>
    <name type="common">Orange mud crab</name>
    <name type="synonym">Cancer olivacea</name>
    <dbReference type="NCBI Taxonomy" id="85551"/>
    <lineage>
        <taxon>Eukaryota</taxon>
        <taxon>Metazoa</taxon>
        <taxon>Ecdysozoa</taxon>
        <taxon>Arthropoda</taxon>
        <taxon>Crustacea</taxon>
        <taxon>Multicrustacea</taxon>
        <taxon>Malacostraca</taxon>
        <taxon>Eumalacostraca</taxon>
        <taxon>Eucarida</taxon>
        <taxon>Decapoda</taxon>
        <taxon>Pleocyemata</taxon>
        <taxon>Brachyura</taxon>
        <taxon>Eubrachyura</taxon>
        <taxon>Portunoidea</taxon>
        <taxon>Portunidae</taxon>
        <taxon>Portuninae</taxon>
        <taxon>Scylla</taxon>
    </lineage>
</organism>
<dbReference type="InterPro" id="IPR001320">
    <property type="entry name" value="Iontro_rcpt_C"/>
</dbReference>
<dbReference type="Pfam" id="PF00060">
    <property type="entry name" value="Lig_chan"/>
    <property type="match status" value="1"/>
</dbReference>
<evidence type="ECO:0000256" key="6">
    <source>
        <dbReference type="ARBA" id="ARBA00023136"/>
    </source>
</evidence>
<sequence>MLRVLSCLCLLNVAAPPSLVFAFVSLISKEGWAGQEWRAWEEVEAILRQTTEARCSAALLTDAHTPSPPLLQSLGGWSVFVAGASCDGGNGTSSSHLVSLLRQVHQVRKRSWCLTVVVLVTATCPSFLAPLAEACMAARLLAGDTRLLLLLRGATYSSLAPLLAPHWPFTMATTLVLNMQGATQDSRATLYLYRPYTSEGPSLVRVKEWRGKPSTLNSTFLHRLHLLQDKFSDFHGAEVKVTAKPFPPYWLEGEEERGARDGHHGTDYLLLQAVASALNFSVAVVPTSDWNEVTEKVEKREAFMATIIYAVLPDRLKRYSFSYPYEYASPTFCMNKPLLRPQFLSLYYPLTNEVWLSILLALVLVPLVLVKMTSWLRDDPSSGQTSPLVDEVVRTLLGQNLSVGCRSMGTRARLVLGAWLIFALVIGAAYRGNLTAFLTIPKYPPRPETLPQLVEVVDRVTMPPYGAQFRDFYSQSDSYVFKALAQRMDLVGSAEEGLRQASDKQAHIQVRRYLELVIAESFTLRDGSTRLYLGKEGVFPGLSAWPMPHDAPFKPRVDRCIMAVKEAGLYEKWSRDVMAEARKRGKRKPEEKEEEREKKEEKSAGDSPFKALSVNHLQGPLFLLLMGLLLASLLFFAEVLTRKLLK</sequence>
<feature type="compositionally biased region" description="Basic and acidic residues" evidence="9">
    <location>
        <begin position="581"/>
        <end position="604"/>
    </location>
</feature>
<dbReference type="AlphaFoldDB" id="A0A0P4WBM2"/>
<proteinExistence type="inferred from homology"/>
<accession>A0A0P4WBM2</accession>
<dbReference type="EMBL" id="GDRN01102079">
    <property type="protein sequence ID" value="JAI58282.1"/>
    <property type="molecule type" value="Transcribed_RNA"/>
</dbReference>
<feature type="transmembrane region" description="Helical" evidence="10">
    <location>
        <begin position="354"/>
        <end position="370"/>
    </location>
</feature>
<keyword evidence="11" id="KW-0732">Signal</keyword>
<comment type="similarity">
    <text evidence="2">Belongs to the glutamate-gated ion channel (TC 1.A.10.1) family.</text>
</comment>
<evidence type="ECO:0000256" key="8">
    <source>
        <dbReference type="ARBA" id="ARBA00023180"/>
    </source>
</evidence>
<evidence type="ECO:0000313" key="13">
    <source>
        <dbReference type="EMBL" id="JAI58281.1"/>
    </source>
</evidence>
<dbReference type="Gene3D" id="1.10.287.70">
    <property type="match status" value="1"/>
</dbReference>
<keyword evidence="4 10" id="KW-0812">Transmembrane</keyword>
<keyword evidence="7" id="KW-0675">Receptor</keyword>
<reference evidence="13" key="1">
    <citation type="submission" date="2015-09" db="EMBL/GenBank/DDBJ databases">
        <title>Scylla olivacea transcriptome.</title>
        <authorList>
            <person name="Ikhwanuddin M."/>
        </authorList>
    </citation>
    <scope>NUCLEOTIDE SEQUENCE</scope>
</reference>
<feature type="transmembrane region" description="Helical" evidence="10">
    <location>
        <begin position="621"/>
        <end position="640"/>
    </location>
</feature>
<evidence type="ECO:0000256" key="5">
    <source>
        <dbReference type="ARBA" id="ARBA00022989"/>
    </source>
</evidence>
<dbReference type="SUPFAM" id="SSF53850">
    <property type="entry name" value="Periplasmic binding protein-like II"/>
    <property type="match status" value="1"/>
</dbReference>
<dbReference type="PANTHER" id="PTHR42643">
    <property type="entry name" value="IONOTROPIC RECEPTOR 20A-RELATED"/>
    <property type="match status" value="1"/>
</dbReference>
<dbReference type="Gene3D" id="3.40.190.10">
    <property type="entry name" value="Periplasmic binding protein-like II"/>
    <property type="match status" value="1"/>
</dbReference>
<comment type="subcellular location">
    <subcellularLocation>
        <location evidence="1">Cell membrane</location>
        <topology evidence="1">Multi-pass membrane protein</topology>
    </subcellularLocation>
</comment>
<dbReference type="GO" id="GO:0015276">
    <property type="term" value="F:ligand-gated monoatomic ion channel activity"/>
    <property type="evidence" value="ECO:0007669"/>
    <property type="project" value="InterPro"/>
</dbReference>
<evidence type="ECO:0000256" key="4">
    <source>
        <dbReference type="ARBA" id="ARBA00022692"/>
    </source>
</evidence>
<dbReference type="EMBL" id="GDRN01102081">
    <property type="protein sequence ID" value="JAI58281.1"/>
    <property type="molecule type" value="Transcribed_RNA"/>
</dbReference>
<name>A0A0P4WBM2_SCYOL</name>
<evidence type="ECO:0000259" key="12">
    <source>
        <dbReference type="Pfam" id="PF00060"/>
    </source>
</evidence>
<keyword evidence="3" id="KW-1003">Cell membrane</keyword>
<feature type="region of interest" description="Disordered" evidence="9">
    <location>
        <begin position="581"/>
        <end position="605"/>
    </location>
</feature>
<feature type="domain" description="Ionotropic glutamate receptor C-terminal" evidence="12">
    <location>
        <begin position="352"/>
        <end position="627"/>
    </location>
</feature>
<dbReference type="PANTHER" id="PTHR42643:SF24">
    <property type="entry name" value="IONOTROPIC RECEPTOR 60A"/>
    <property type="match status" value="1"/>
</dbReference>
<dbReference type="GO" id="GO:0050906">
    <property type="term" value="P:detection of stimulus involved in sensory perception"/>
    <property type="evidence" value="ECO:0007669"/>
    <property type="project" value="UniProtKB-ARBA"/>
</dbReference>
<feature type="chain" id="PRO_5007421450" description="Ionotropic glutamate receptor C-terminal domain-containing protein" evidence="11">
    <location>
        <begin position="23"/>
        <end position="646"/>
    </location>
</feature>
<evidence type="ECO:0000256" key="3">
    <source>
        <dbReference type="ARBA" id="ARBA00022475"/>
    </source>
</evidence>
<keyword evidence="8" id="KW-0325">Glycoprotein</keyword>
<evidence type="ECO:0000256" key="11">
    <source>
        <dbReference type="SAM" id="SignalP"/>
    </source>
</evidence>
<evidence type="ECO:0000256" key="2">
    <source>
        <dbReference type="ARBA" id="ARBA00008685"/>
    </source>
</evidence>
<feature type="transmembrane region" description="Helical" evidence="10">
    <location>
        <begin position="414"/>
        <end position="432"/>
    </location>
</feature>
<dbReference type="GO" id="GO:0005886">
    <property type="term" value="C:plasma membrane"/>
    <property type="evidence" value="ECO:0007669"/>
    <property type="project" value="UniProtKB-SubCell"/>
</dbReference>
<evidence type="ECO:0000256" key="10">
    <source>
        <dbReference type="SAM" id="Phobius"/>
    </source>
</evidence>